<protein>
    <submittedName>
        <fullName evidence="3">Uncharacterized protein</fullName>
    </submittedName>
</protein>
<organism evidence="3 4">
    <name type="scientific">Rhodococcus jostii (strain RHA1)</name>
    <dbReference type="NCBI Taxonomy" id="101510"/>
    <lineage>
        <taxon>Bacteria</taxon>
        <taxon>Bacillati</taxon>
        <taxon>Actinomycetota</taxon>
        <taxon>Actinomycetes</taxon>
        <taxon>Mycobacteriales</taxon>
        <taxon>Nocardiaceae</taxon>
        <taxon>Rhodococcus</taxon>
    </lineage>
</organism>
<keyword evidence="2" id="KW-0812">Transmembrane</keyword>
<proteinExistence type="predicted"/>
<dbReference type="Proteomes" id="UP000008710">
    <property type="component" value="Chromosome"/>
</dbReference>
<evidence type="ECO:0000313" key="4">
    <source>
        <dbReference type="Proteomes" id="UP000008710"/>
    </source>
</evidence>
<keyword evidence="2" id="KW-0472">Membrane</keyword>
<sequence length="141" mass="15116">MSALFPLLVIVVQAGSYWLSARSWVERASMPVALAAAYRVFLLVDSGLLVVGLLGVLVWWPDHLGVAIAALAVWVFGVVEYVKLLRRLPDLSRGQVVDHAGAVAHAPARAGLETRRRGDPVSEMPSWCAAGQETGARSLTS</sequence>
<evidence type="ECO:0000256" key="2">
    <source>
        <dbReference type="SAM" id="Phobius"/>
    </source>
</evidence>
<accession>Q0S0W2</accession>
<dbReference type="RefSeq" id="WP_011598791.1">
    <property type="nucleotide sequence ID" value="NC_008268.1"/>
</dbReference>
<gene>
    <name evidence="3" type="ordered locus">RHA1_ro07058</name>
</gene>
<name>Q0S0W2_RHOJR</name>
<dbReference type="KEGG" id="rha:RHA1_ro07058"/>
<feature type="region of interest" description="Disordered" evidence="1">
    <location>
        <begin position="112"/>
        <end position="141"/>
    </location>
</feature>
<evidence type="ECO:0000313" key="3">
    <source>
        <dbReference type="EMBL" id="ABG98824.1"/>
    </source>
</evidence>
<dbReference type="HOGENOM" id="CLU_1823828_0_0_11"/>
<evidence type="ECO:0000256" key="1">
    <source>
        <dbReference type="SAM" id="MobiDB-lite"/>
    </source>
</evidence>
<keyword evidence="2" id="KW-1133">Transmembrane helix</keyword>
<dbReference type="AlphaFoldDB" id="Q0S0W2"/>
<dbReference type="EMBL" id="CP000431">
    <property type="protein sequence ID" value="ABG98824.1"/>
    <property type="molecule type" value="Genomic_DNA"/>
</dbReference>
<feature type="transmembrane region" description="Helical" evidence="2">
    <location>
        <begin position="37"/>
        <end position="60"/>
    </location>
</feature>
<feature type="transmembrane region" description="Helical" evidence="2">
    <location>
        <begin position="6"/>
        <end position="25"/>
    </location>
</feature>
<dbReference type="eggNOG" id="ENOG5031XBA">
    <property type="taxonomic scope" value="Bacteria"/>
</dbReference>
<feature type="transmembrane region" description="Helical" evidence="2">
    <location>
        <begin position="66"/>
        <end position="85"/>
    </location>
</feature>
<reference evidence="4" key="1">
    <citation type="journal article" date="2006" name="Proc. Natl. Acad. Sci. U.S.A.">
        <title>The complete genome of Rhodococcus sp. RHA1 provides insights into a catabolic powerhouse.</title>
        <authorList>
            <person name="McLeod M.P."/>
            <person name="Warren R.L."/>
            <person name="Hsiao W.W.L."/>
            <person name="Araki N."/>
            <person name="Myhre M."/>
            <person name="Fernandes C."/>
            <person name="Miyazawa D."/>
            <person name="Wong W."/>
            <person name="Lillquist A.L."/>
            <person name="Wang D."/>
            <person name="Dosanjh M."/>
            <person name="Hara H."/>
            <person name="Petrescu A."/>
            <person name="Morin R.D."/>
            <person name="Yang G."/>
            <person name="Stott J.M."/>
            <person name="Schein J.E."/>
            <person name="Shin H."/>
            <person name="Smailus D."/>
            <person name="Siddiqui A.S."/>
            <person name="Marra M.A."/>
            <person name="Jones S.J.M."/>
            <person name="Holt R."/>
            <person name="Brinkman F.S.L."/>
            <person name="Miyauchi K."/>
            <person name="Fukuda M."/>
            <person name="Davies J.E."/>
            <person name="Mohn W.W."/>
            <person name="Eltis L.D."/>
        </authorList>
    </citation>
    <scope>NUCLEOTIDE SEQUENCE [LARGE SCALE GENOMIC DNA]</scope>
    <source>
        <strain evidence="4">RHA1</strain>
    </source>
</reference>